<gene>
    <name evidence="1" type="primary">PHS1</name>
    <name evidence="1" type="ORF">KSP40_PGU005518</name>
</gene>
<reference evidence="1 2" key="1">
    <citation type="journal article" date="2022" name="Nat. Plants">
        <title>Genomes of leafy and leafless Platanthera orchids illuminate the evolution of mycoheterotrophy.</title>
        <authorList>
            <person name="Li M.H."/>
            <person name="Liu K.W."/>
            <person name="Li Z."/>
            <person name="Lu H.C."/>
            <person name="Ye Q.L."/>
            <person name="Zhang D."/>
            <person name="Wang J.Y."/>
            <person name="Li Y.F."/>
            <person name="Zhong Z.M."/>
            <person name="Liu X."/>
            <person name="Yu X."/>
            <person name="Liu D.K."/>
            <person name="Tu X.D."/>
            <person name="Liu B."/>
            <person name="Hao Y."/>
            <person name="Liao X.Y."/>
            <person name="Jiang Y.T."/>
            <person name="Sun W.H."/>
            <person name="Chen J."/>
            <person name="Chen Y.Q."/>
            <person name="Ai Y."/>
            <person name="Zhai J.W."/>
            <person name="Wu S.S."/>
            <person name="Zhou Z."/>
            <person name="Hsiao Y.Y."/>
            <person name="Wu W.L."/>
            <person name="Chen Y.Y."/>
            <person name="Lin Y.F."/>
            <person name="Hsu J.L."/>
            <person name="Li C.Y."/>
            <person name="Wang Z.W."/>
            <person name="Zhao X."/>
            <person name="Zhong W.Y."/>
            <person name="Ma X.K."/>
            <person name="Ma L."/>
            <person name="Huang J."/>
            <person name="Chen G.Z."/>
            <person name="Huang M.Z."/>
            <person name="Huang L."/>
            <person name="Peng D.H."/>
            <person name="Luo Y.B."/>
            <person name="Zou S.Q."/>
            <person name="Chen S.P."/>
            <person name="Lan S."/>
            <person name="Tsai W.C."/>
            <person name="Van de Peer Y."/>
            <person name="Liu Z.J."/>
        </authorList>
    </citation>
    <scope>NUCLEOTIDE SEQUENCE [LARGE SCALE GENOMIC DNA]</scope>
    <source>
        <strain evidence="1">Lor288</strain>
    </source>
</reference>
<dbReference type="PANTHER" id="PTHR47100">
    <property type="entry name" value="DUAL SPECIFICITY PROTEIN PHOSPHATASE PHS1"/>
    <property type="match status" value="1"/>
</dbReference>
<evidence type="ECO:0000313" key="1">
    <source>
        <dbReference type="EMBL" id="KAK8953267.1"/>
    </source>
</evidence>
<dbReference type="Gene3D" id="3.90.190.10">
    <property type="entry name" value="Protein tyrosine phosphatase superfamily"/>
    <property type="match status" value="1"/>
</dbReference>
<protein>
    <submittedName>
        <fullName evidence="1">Dual specificity protein phosphatase PHS1</fullName>
    </submittedName>
</protein>
<keyword evidence="2" id="KW-1185">Reference proteome</keyword>
<comment type="caution">
    <text evidence="1">The sequence shown here is derived from an EMBL/GenBank/DDBJ whole genome shotgun (WGS) entry which is preliminary data.</text>
</comment>
<organism evidence="1 2">
    <name type="scientific">Platanthera guangdongensis</name>
    <dbReference type="NCBI Taxonomy" id="2320717"/>
    <lineage>
        <taxon>Eukaryota</taxon>
        <taxon>Viridiplantae</taxon>
        <taxon>Streptophyta</taxon>
        <taxon>Embryophyta</taxon>
        <taxon>Tracheophyta</taxon>
        <taxon>Spermatophyta</taxon>
        <taxon>Magnoliopsida</taxon>
        <taxon>Liliopsida</taxon>
        <taxon>Asparagales</taxon>
        <taxon>Orchidaceae</taxon>
        <taxon>Orchidoideae</taxon>
        <taxon>Orchideae</taxon>
        <taxon>Orchidinae</taxon>
        <taxon>Platanthera</taxon>
    </lineage>
</organism>
<dbReference type="PANTHER" id="PTHR47100:SF5">
    <property type="entry name" value="DUAL SPECIFICITY PROTEIN PHOSPHATASE PHS1"/>
    <property type="match status" value="1"/>
</dbReference>
<dbReference type="InterPro" id="IPR035010">
    <property type="entry name" value="PHS1"/>
</dbReference>
<name>A0ABR2LY22_9ASPA</name>
<proteinExistence type="predicted"/>
<dbReference type="Proteomes" id="UP001412067">
    <property type="component" value="Unassembled WGS sequence"/>
</dbReference>
<evidence type="ECO:0000313" key="2">
    <source>
        <dbReference type="Proteomes" id="UP001412067"/>
    </source>
</evidence>
<accession>A0ABR2LY22</accession>
<sequence length="231" mass="25610">MGHTSTAEKSNNVNENNDFHIVAINIGIPRRPPTQKREKDQDLYPGLVEVILNSSDYSSNILYETSGGKLGYSASDKAEIVSHCSSISYSLSYTDMMAVVHKFRGGFCDALMDLQSFHFFWDYLPPEKGDADTISMKHASLRGEPGQSLIERICDWDLSIGSSRESGLLGVIPSQNIEIISDAMNTEQPSQVMDKLFIGEALSVRNVHTLQNLCITHIICLYLDEIGQSDS</sequence>
<dbReference type="InterPro" id="IPR029021">
    <property type="entry name" value="Prot-tyrosine_phosphatase-like"/>
</dbReference>
<dbReference type="EMBL" id="JBBWWR010000014">
    <property type="protein sequence ID" value="KAK8953267.1"/>
    <property type="molecule type" value="Genomic_DNA"/>
</dbReference>